<dbReference type="Gene3D" id="3.30.530.20">
    <property type="match status" value="1"/>
</dbReference>
<dbReference type="CDD" id="cd07821">
    <property type="entry name" value="PYR_PYL_RCAR_like"/>
    <property type="match status" value="1"/>
</dbReference>
<dbReference type="InterPro" id="IPR019587">
    <property type="entry name" value="Polyketide_cyclase/dehydratase"/>
</dbReference>
<evidence type="ECO:0000313" key="1">
    <source>
        <dbReference type="EMBL" id="AWT53760.1"/>
    </source>
</evidence>
<evidence type="ECO:0008006" key="3">
    <source>
        <dbReference type="Google" id="ProtNLM"/>
    </source>
</evidence>
<reference evidence="2" key="2">
    <citation type="submission" date="2018-03" db="EMBL/GenBank/DDBJ databases">
        <authorList>
            <person name="Derbyshire K."/>
            <person name="Gray T.A."/>
            <person name="Champion M."/>
        </authorList>
    </citation>
    <scope>NUCLEOTIDE SEQUENCE [LARGE SCALE GENOMIC DNA]</scope>
    <source>
        <strain evidence="2">MKD8</strain>
    </source>
</reference>
<dbReference type="InterPro" id="IPR023393">
    <property type="entry name" value="START-like_dom_sf"/>
</dbReference>
<reference evidence="1 2" key="1">
    <citation type="journal article" date="2013" name="Genome Announc.">
        <title>Draft genome sequence of MKD8, a conjugal recipient Mycobacterium smegmatis strain.</title>
        <authorList>
            <person name="Gray T.A."/>
            <person name="Palumbo M.J."/>
            <person name="Derbyshire K.M."/>
        </authorList>
    </citation>
    <scope>NUCLEOTIDE SEQUENCE [LARGE SCALE GENOMIC DNA]</scope>
    <source>
        <strain evidence="1 2">MKD8</strain>
    </source>
</reference>
<dbReference type="PANTHER" id="PTHR39332">
    <property type="entry name" value="BLL4707 PROTEIN"/>
    <property type="match status" value="1"/>
</dbReference>
<accession>A0A2U9PPR1</accession>
<dbReference type="PANTHER" id="PTHR39332:SF7">
    <property type="entry name" value="SRPBCC FAMILY PROTEIN"/>
    <property type="match status" value="1"/>
</dbReference>
<name>A0A2U9PPR1_MYCSE</name>
<dbReference type="Pfam" id="PF10604">
    <property type="entry name" value="Polyketide_cyc2"/>
    <property type="match status" value="1"/>
</dbReference>
<gene>
    <name evidence="1" type="ORF">D806_027820</name>
</gene>
<proteinExistence type="predicted"/>
<dbReference type="SUPFAM" id="SSF55961">
    <property type="entry name" value="Bet v1-like"/>
    <property type="match status" value="1"/>
</dbReference>
<dbReference type="RefSeq" id="WP_003894198.1">
    <property type="nucleotide sequence ID" value="NZ_CP027541.1"/>
</dbReference>
<dbReference type="AlphaFoldDB" id="A0A2U9PPR1"/>
<dbReference type="EMBL" id="CP027541">
    <property type="protein sequence ID" value="AWT53760.1"/>
    <property type="molecule type" value="Genomic_DNA"/>
</dbReference>
<sequence>MPNVYYSRIIAAPAAGVWKIVGDFGSLPVWFPFVTASELDPPGGRREVGALRTNHIDDGTVVVERLVELSDRDRRVTYDVIGGDAPVKNYTATITVHEISDQEACFVTWTASFDVIGDADSIVDWVRNGIFRDCLAELERVLRVTAPA</sequence>
<evidence type="ECO:0000313" key="2">
    <source>
        <dbReference type="Proteomes" id="UP000011200"/>
    </source>
</evidence>
<protein>
    <recommendedName>
        <fullName evidence="3">Polyketide cyclase / dehydrase and lipid transport</fullName>
    </recommendedName>
</protein>
<dbReference type="Proteomes" id="UP000011200">
    <property type="component" value="Chromosome"/>
</dbReference>
<organism evidence="1 2">
    <name type="scientific">Mycolicibacterium smegmatis (strain MKD8)</name>
    <name type="common">Mycobacterium smegmatis</name>
    <dbReference type="NCBI Taxonomy" id="1214915"/>
    <lineage>
        <taxon>Bacteria</taxon>
        <taxon>Bacillati</taxon>
        <taxon>Actinomycetota</taxon>
        <taxon>Actinomycetes</taxon>
        <taxon>Mycobacteriales</taxon>
        <taxon>Mycobacteriaceae</taxon>
        <taxon>Mycolicibacterium</taxon>
    </lineage>
</organism>